<feature type="non-terminal residue" evidence="3">
    <location>
        <position position="1"/>
    </location>
</feature>
<evidence type="ECO:0000256" key="1">
    <source>
        <dbReference type="SAM" id="Coils"/>
    </source>
</evidence>
<evidence type="ECO:0000313" key="3">
    <source>
        <dbReference type="EMBL" id="CRZ02620.1"/>
    </source>
</evidence>
<dbReference type="GO" id="GO:0005576">
    <property type="term" value="C:extracellular region"/>
    <property type="evidence" value="ECO:0007669"/>
    <property type="project" value="GOC"/>
</dbReference>
<dbReference type="AlphaFoldDB" id="A0A0H5QKF1"/>
<evidence type="ECO:0000256" key="2">
    <source>
        <dbReference type="SAM" id="MobiDB-lite"/>
    </source>
</evidence>
<feature type="coiled-coil region" evidence="1">
    <location>
        <begin position="438"/>
        <end position="544"/>
    </location>
</feature>
<dbReference type="Pfam" id="PF16045">
    <property type="entry name" value="LisH_2"/>
    <property type="match status" value="1"/>
</dbReference>
<protein>
    <submittedName>
        <fullName evidence="3">Uncharacterized protein</fullName>
    </submittedName>
</protein>
<dbReference type="PANTHER" id="PTHR39063">
    <property type="entry name" value="ORAL-FACIAL-DIGITAL SYNDROME 1 PROTEIN HOMOLOG"/>
    <property type="match status" value="1"/>
</dbReference>
<feature type="coiled-coil region" evidence="1">
    <location>
        <begin position="369"/>
        <end position="410"/>
    </location>
</feature>
<name>A0A0H5QKF1_9EUKA</name>
<dbReference type="GO" id="GO:0036064">
    <property type="term" value="C:ciliary basal body"/>
    <property type="evidence" value="ECO:0007669"/>
    <property type="project" value="TreeGrafter"/>
</dbReference>
<feature type="coiled-coil region" evidence="1">
    <location>
        <begin position="298"/>
        <end position="332"/>
    </location>
</feature>
<feature type="region of interest" description="Disordered" evidence="2">
    <location>
        <begin position="581"/>
        <end position="605"/>
    </location>
</feature>
<feature type="compositionally biased region" description="Basic and acidic residues" evidence="2">
    <location>
        <begin position="844"/>
        <end position="874"/>
    </location>
</feature>
<keyword evidence="1" id="KW-0175">Coiled coil</keyword>
<reference evidence="3" key="1">
    <citation type="submission" date="2015-04" db="EMBL/GenBank/DDBJ databases">
        <title>The genome sequence of the plant pathogenic Rhizarian Plasmodiophora brassicae reveals insights in its biotrophic life cycle and the origin of chitin synthesis.</title>
        <authorList>
            <person name="Schwelm A."/>
            <person name="Fogelqvist J."/>
            <person name="Knaust A."/>
            <person name="Julke S."/>
            <person name="Lilja T."/>
            <person name="Dhandapani V."/>
            <person name="Bonilla-Rosso G."/>
            <person name="Karlsson M."/>
            <person name="Shevchenko A."/>
            <person name="Choi S.R."/>
            <person name="Kim H.G."/>
            <person name="Park J.Y."/>
            <person name="Lim Y.P."/>
            <person name="Ludwig-Muller J."/>
            <person name="Dixelius C."/>
        </authorList>
    </citation>
    <scope>NUCLEOTIDE SEQUENCE</scope>
    <source>
        <tissue evidence="3">Potato root galls</tissue>
    </source>
</reference>
<accession>A0A0H5QKF1</accession>
<dbReference type="GO" id="GO:0060287">
    <property type="term" value="P:epithelial cilium movement involved in determination of left/right asymmetry"/>
    <property type="evidence" value="ECO:0007669"/>
    <property type="project" value="TreeGrafter"/>
</dbReference>
<feature type="region of interest" description="Disordered" evidence="2">
    <location>
        <begin position="838"/>
        <end position="921"/>
    </location>
</feature>
<dbReference type="PROSITE" id="PS50896">
    <property type="entry name" value="LISH"/>
    <property type="match status" value="1"/>
</dbReference>
<proteinExistence type="predicted"/>
<organism evidence="3">
    <name type="scientific">Spongospora subterranea</name>
    <dbReference type="NCBI Taxonomy" id="70186"/>
    <lineage>
        <taxon>Eukaryota</taxon>
        <taxon>Sar</taxon>
        <taxon>Rhizaria</taxon>
        <taxon>Endomyxa</taxon>
        <taxon>Phytomyxea</taxon>
        <taxon>Plasmodiophorida</taxon>
        <taxon>Plasmodiophoridae</taxon>
        <taxon>Spongospora</taxon>
    </lineage>
</organism>
<sequence length="921" mass="105987">IAYCVQMIKDEPEPELSLTELRRRLHTHLQTSGILDRQRAQLRAYLLAELRASGARPCSEPEIPVTGAIRALNVIVAEYLSQHDHAYALSVFLSESGTDANAFDSHDLERLLEFPEGALSRSDEKTSSLDAIVKLASRKVSIRSCSIQTDSSPDDVLESCLRQLDTKFSELGKERDVEAERSFEERLSIQIREVEARAASVLQSELARIRATELAQVRLEEGERYRETLNAMRDSFEQKYQERISSLRLREQEQDEKFREKQRFEEAQEYQRRQHLLAEIETVRLRDVDLRRSAELDRRALQIQQHRLFEELENAKKRAELAEKELSQRDRILEFNAAEYGHSYSLLHDTDKAHLQTLILHYEEKQRLADNQIEAFRQCKQQLQDSERQLATAVNELEETTRLKEQLISQGSELCQLRQEVKSYSMRDYELTGALRSRDETISSLEQLNEDMKKVNLELEISQGKHISALAADHETILAKLKGEWEKRSDQQQQQVQFLANELNRKLNEEEKLTLVYEETQLHCKALERECTKLKQDLSSLENRVEQRWALPFRYQHQTSRLKTHHERLEQNMFSWVTPSSHLSLDGPGNENNPPRPNRITDAPLPSVRSEFELLSKTSERDPGYFTDTRGTDTHTALQKDKIKEHVQGVKAQTVGSNPPGEEQNVYNVEAHQRCDTSNYLHEAVADNTVSKIPEHFDGNHDEHFEREDDFVDTPMSSIIDMKEKSDIEEQDMPLQVSVTNITTEIIINPGPHQNKAPEKQEGVQCGQSYGSHETSDRNDNCWQSKDVGSILMSEDSVDNQCTNLPKAGPSAVVGKTETDCVLESLIAQDDHVVSPEDVAAAAQREEQLEKQRDERILRASQQRRERDERERQARMLSSRKTNSTQSPRTRAVNKTPPARRQLEVSSSRPHDPETNPDVDS</sequence>
<feature type="compositionally biased region" description="Polar residues" evidence="2">
    <location>
        <begin position="879"/>
        <end position="889"/>
    </location>
</feature>
<dbReference type="EMBL" id="HACM01002178">
    <property type="protein sequence ID" value="CRZ02620.1"/>
    <property type="molecule type" value="Transcribed_RNA"/>
</dbReference>
<dbReference type="InterPro" id="IPR055289">
    <property type="entry name" value="OFD1"/>
</dbReference>
<dbReference type="PANTHER" id="PTHR39063:SF1">
    <property type="entry name" value="OFD1 CENTRIOLE AND CENTRIOLAR SATELLITE PROTEIN"/>
    <property type="match status" value="1"/>
</dbReference>
<dbReference type="InterPro" id="IPR006594">
    <property type="entry name" value="LisH"/>
</dbReference>
<feature type="region of interest" description="Disordered" evidence="2">
    <location>
        <begin position="750"/>
        <end position="782"/>
    </location>
</feature>